<keyword evidence="9" id="KW-1185">Reference proteome</keyword>
<keyword evidence="6" id="KW-1133">Transmembrane helix</keyword>
<keyword evidence="3 8" id="KW-0418">Kinase</keyword>
<dbReference type="PANTHER" id="PTHR43289">
    <property type="entry name" value="MITOGEN-ACTIVATED PROTEIN KINASE KINASE KINASE 20-RELATED"/>
    <property type="match status" value="1"/>
</dbReference>
<evidence type="ECO:0000313" key="9">
    <source>
        <dbReference type="Proteomes" id="UP000308707"/>
    </source>
</evidence>
<dbReference type="Gene3D" id="3.30.200.20">
    <property type="entry name" value="Phosphorylase Kinase, domain 1"/>
    <property type="match status" value="1"/>
</dbReference>
<dbReference type="InterPro" id="IPR019734">
    <property type="entry name" value="TPR_rpt"/>
</dbReference>
<dbReference type="CDD" id="cd14014">
    <property type="entry name" value="STKc_PknB_like"/>
    <property type="match status" value="1"/>
</dbReference>
<keyword evidence="1" id="KW-0808">Transferase</keyword>
<evidence type="ECO:0000256" key="2">
    <source>
        <dbReference type="ARBA" id="ARBA00022741"/>
    </source>
</evidence>
<dbReference type="InterPro" id="IPR008271">
    <property type="entry name" value="Ser/Thr_kinase_AS"/>
</dbReference>
<evidence type="ECO:0000256" key="5">
    <source>
        <dbReference type="PROSITE-ProRule" id="PRU10141"/>
    </source>
</evidence>
<feature type="transmembrane region" description="Helical" evidence="6">
    <location>
        <begin position="394"/>
        <end position="416"/>
    </location>
</feature>
<proteinExistence type="predicted"/>
<evidence type="ECO:0000256" key="4">
    <source>
        <dbReference type="ARBA" id="ARBA00022840"/>
    </source>
</evidence>
<dbReference type="GO" id="GO:0005524">
    <property type="term" value="F:ATP binding"/>
    <property type="evidence" value="ECO:0007669"/>
    <property type="project" value="UniProtKB-UniRule"/>
</dbReference>
<protein>
    <submittedName>
        <fullName evidence="8">Serine/threonine protein kinase</fullName>
    </submittedName>
</protein>
<dbReference type="PROSITE" id="PS50011">
    <property type="entry name" value="PROTEIN_KINASE_DOM"/>
    <property type="match status" value="1"/>
</dbReference>
<dbReference type="Gene3D" id="1.25.40.10">
    <property type="entry name" value="Tetratricopeptide repeat domain"/>
    <property type="match status" value="2"/>
</dbReference>
<keyword evidence="8" id="KW-0723">Serine/threonine-protein kinase</keyword>
<keyword evidence="6" id="KW-0812">Transmembrane</keyword>
<dbReference type="SMART" id="SM00220">
    <property type="entry name" value="S_TKc"/>
    <property type="match status" value="1"/>
</dbReference>
<dbReference type="Gene3D" id="1.10.510.10">
    <property type="entry name" value="Transferase(Phosphotransferase) domain 1"/>
    <property type="match status" value="1"/>
</dbReference>
<dbReference type="OrthoDB" id="9801841at2"/>
<comment type="caution">
    <text evidence="8">The sequence shown here is derived from an EMBL/GenBank/DDBJ whole genome shotgun (WGS) entry which is preliminary data.</text>
</comment>
<evidence type="ECO:0000259" key="7">
    <source>
        <dbReference type="PROSITE" id="PS50011"/>
    </source>
</evidence>
<keyword evidence="6" id="KW-0472">Membrane</keyword>
<dbReference type="EMBL" id="SZUA01000002">
    <property type="protein sequence ID" value="TKR30158.1"/>
    <property type="molecule type" value="Genomic_DNA"/>
</dbReference>
<dbReference type="InterPro" id="IPR011990">
    <property type="entry name" value="TPR-like_helical_dom_sf"/>
</dbReference>
<name>A0A4U5JP51_9GAMM</name>
<dbReference type="PANTHER" id="PTHR43289:SF34">
    <property type="entry name" value="SERINE_THREONINE-PROTEIN KINASE YBDM-RELATED"/>
    <property type="match status" value="1"/>
</dbReference>
<dbReference type="SMART" id="SM00028">
    <property type="entry name" value="TPR"/>
    <property type="match status" value="4"/>
</dbReference>
<dbReference type="Pfam" id="PF13424">
    <property type="entry name" value="TPR_12"/>
    <property type="match status" value="2"/>
</dbReference>
<keyword evidence="4 5" id="KW-0067">ATP-binding</keyword>
<dbReference type="Pfam" id="PF00069">
    <property type="entry name" value="Pkinase"/>
    <property type="match status" value="1"/>
</dbReference>
<dbReference type="InterPro" id="IPR011009">
    <property type="entry name" value="Kinase-like_dom_sf"/>
</dbReference>
<feature type="binding site" evidence="5">
    <location>
        <position position="113"/>
    </location>
    <ligand>
        <name>ATP</name>
        <dbReference type="ChEBI" id="CHEBI:30616"/>
    </ligand>
</feature>
<dbReference type="SUPFAM" id="SSF56112">
    <property type="entry name" value="Protein kinase-like (PK-like)"/>
    <property type="match status" value="1"/>
</dbReference>
<evidence type="ECO:0000256" key="3">
    <source>
        <dbReference type="ARBA" id="ARBA00022777"/>
    </source>
</evidence>
<dbReference type="PROSITE" id="PS00108">
    <property type="entry name" value="PROTEIN_KINASE_ST"/>
    <property type="match status" value="1"/>
</dbReference>
<dbReference type="GO" id="GO:0004674">
    <property type="term" value="F:protein serine/threonine kinase activity"/>
    <property type="evidence" value="ECO:0007669"/>
    <property type="project" value="UniProtKB-KW"/>
</dbReference>
<reference evidence="8 9" key="1">
    <citation type="submission" date="2019-04" db="EMBL/GenBank/DDBJ databases">
        <title>Reference strain of H23.</title>
        <authorList>
            <person name="Luo X."/>
        </authorList>
    </citation>
    <scope>NUCLEOTIDE SEQUENCE [LARGE SCALE GENOMIC DNA]</scope>
    <source>
        <strain evidence="8 9">H23</strain>
    </source>
</reference>
<dbReference type="Proteomes" id="UP000308707">
    <property type="component" value="Unassembled WGS sequence"/>
</dbReference>
<dbReference type="InterPro" id="IPR000719">
    <property type="entry name" value="Prot_kinase_dom"/>
</dbReference>
<dbReference type="RefSeq" id="WP_137266587.1">
    <property type="nucleotide sequence ID" value="NZ_SZUA01000002.1"/>
</dbReference>
<evidence type="ECO:0000313" key="8">
    <source>
        <dbReference type="EMBL" id="TKR30158.1"/>
    </source>
</evidence>
<evidence type="ECO:0000256" key="6">
    <source>
        <dbReference type="SAM" id="Phobius"/>
    </source>
</evidence>
<keyword evidence="2 5" id="KW-0547">Nucleotide-binding</keyword>
<feature type="domain" description="Protein kinase" evidence="7">
    <location>
        <begin position="82"/>
        <end position="370"/>
    </location>
</feature>
<dbReference type="InterPro" id="IPR017441">
    <property type="entry name" value="Protein_kinase_ATP_BS"/>
</dbReference>
<evidence type="ECO:0000256" key="1">
    <source>
        <dbReference type="ARBA" id="ARBA00022679"/>
    </source>
</evidence>
<dbReference type="PROSITE" id="PS00107">
    <property type="entry name" value="PROTEIN_KINASE_ATP"/>
    <property type="match status" value="1"/>
</dbReference>
<dbReference type="AlphaFoldDB" id="A0A4U5JP51"/>
<organism evidence="8 9">
    <name type="scientific">Luteimonas gilva</name>
    <dbReference type="NCBI Taxonomy" id="2572684"/>
    <lineage>
        <taxon>Bacteria</taxon>
        <taxon>Pseudomonadati</taxon>
        <taxon>Pseudomonadota</taxon>
        <taxon>Gammaproteobacteria</taxon>
        <taxon>Lysobacterales</taxon>
        <taxon>Lysobacteraceae</taxon>
        <taxon>Luteimonas</taxon>
    </lineage>
</organism>
<gene>
    <name evidence="8" type="ORF">FCE95_08410</name>
</gene>
<accession>A0A4U5JP51</accession>
<dbReference type="SUPFAM" id="SSF48452">
    <property type="entry name" value="TPR-like"/>
    <property type="match status" value="3"/>
</dbReference>
<sequence length="910" mass="99512">MSEDRWRRIRTLFERLAELPAERWRERLAEACGGDRELEREVLDLLIADADAAQPQERIARGVEAMAADTGERLAGMRLGPFRLLEPIGRGGMGAVWLAERADGQFAQRVAIKLVRSQWDENELHARFRAERQMLADLRHPNIASLIDGGVTADGKPWLALEYVDGVDLCRYAERQRLDLRQRVALFLTVCSAVTHAHARLIVHRDLKPSNILVRDDGMVKLLDFGIAKLIDAPAAQATAIRAFTPEYAAPEQIRGEPVTTAVDIYTLGLLLYELLTGRGPYALDRATPSAYERAALEQTPTRPSQAVARDAAEGANAAELAAQRRLTPQRLRRELRGDLDAIVLKALRKEPEQRYASVQDLAGDLRAWLQHRPVEARRGGWRYGAARFLRRHAFAASMGAVAAAALCGGLGVALWQAQQARLQRDVAVAEASKSRAVVDFMRGLFELADPDKARGEQVTARELLARGASDIRGRFEKQPEVRAELLAAMADAQRGLGLYADALPLAEEASRLGRELGADSIYRSAELNRVRSLLALARYDDALAALAPLRAASAEDAENAALRADAEYLRAQALRALNRFDEADAAYAQAYREQTRLHGAGDRRSQDVAMRYVALLVLRDRKQEAETLARATLAAVRERTGRRDPHLAEAIASLAVVLANNGPLSEAEALRREEVEIRRAAQGADHPDTVGALNNLAAVQYAQRRFAEAADTFAAVLAKRRAQFGDAHPLVATAASNLANCELELGRAGNGKRLAEEALRIRLAQYGPDHHTTAAALLTLGAAELDLGEYAAAERHLRESVRAYDKAMGAGSTHALAALRELTRAELLAGHADPQCVAAERAYAMAPPRANDAPKHAYLSAQRAACWLANGRREAASALAADLALLRKAWGEDDRRTRKVVALAQVAAR</sequence>